<dbReference type="SMART" id="SM00354">
    <property type="entry name" value="HTH_LACI"/>
    <property type="match status" value="1"/>
</dbReference>
<dbReference type="PROSITE" id="PS50932">
    <property type="entry name" value="HTH_LACI_2"/>
    <property type="match status" value="1"/>
</dbReference>
<dbReference type="CDD" id="cd01392">
    <property type="entry name" value="HTH_LacI"/>
    <property type="match status" value="1"/>
</dbReference>
<feature type="domain" description="HTH lacI-type" evidence="4">
    <location>
        <begin position="2"/>
        <end position="55"/>
    </location>
</feature>
<dbReference type="AlphaFoldDB" id="A0A089IYI0"/>
<dbReference type="Gene3D" id="1.10.260.40">
    <property type="entry name" value="lambda repressor-like DNA-binding domains"/>
    <property type="match status" value="1"/>
</dbReference>
<evidence type="ECO:0000256" key="3">
    <source>
        <dbReference type="ARBA" id="ARBA00023163"/>
    </source>
</evidence>
<evidence type="ECO:0000256" key="2">
    <source>
        <dbReference type="ARBA" id="ARBA00023125"/>
    </source>
</evidence>
<dbReference type="KEGG" id="pdu:PDUR_20295"/>
<keyword evidence="2" id="KW-0238">DNA-binding</keyword>
<keyword evidence="1" id="KW-0805">Transcription regulation</keyword>
<proteinExistence type="predicted"/>
<accession>A0A089IYI0</accession>
<dbReference type="Pfam" id="PF00356">
    <property type="entry name" value="LacI"/>
    <property type="match status" value="1"/>
</dbReference>
<dbReference type="Pfam" id="PF13377">
    <property type="entry name" value="Peripla_BP_3"/>
    <property type="match status" value="1"/>
</dbReference>
<organism evidence="5 6">
    <name type="scientific">Paenibacillus durus</name>
    <name type="common">Paenibacillus azotofixans</name>
    <dbReference type="NCBI Taxonomy" id="44251"/>
    <lineage>
        <taxon>Bacteria</taxon>
        <taxon>Bacillati</taxon>
        <taxon>Bacillota</taxon>
        <taxon>Bacilli</taxon>
        <taxon>Bacillales</taxon>
        <taxon>Paenibacillaceae</taxon>
        <taxon>Paenibacillus</taxon>
    </lineage>
</organism>
<evidence type="ECO:0000259" key="4">
    <source>
        <dbReference type="PROSITE" id="PS50932"/>
    </source>
</evidence>
<evidence type="ECO:0000256" key="1">
    <source>
        <dbReference type="ARBA" id="ARBA00023015"/>
    </source>
</evidence>
<dbReference type="GO" id="GO:0003700">
    <property type="term" value="F:DNA-binding transcription factor activity"/>
    <property type="evidence" value="ECO:0007669"/>
    <property type="project" value="TreeGrafter"/>
</dbReference>
<dbReference type="STRING" id="44251.PDUR_20295"/>
<dbReference type="PANTHER" id="PTHR30146">
    <property type="entry name" value="LACI-RELATED TRANSCRIPTIONAL REPRESSOR"/>
    <property type="match status" value="1"/>
</dbReference>
<dbReference type="InterPro" id="IPR010982">
    <property type="entry name" value="Lambda_DNA-bd_dom_sf"/>
</dbReference>
<dbReference type="Gene3D" id="3.40.50.2300">
    <property type="match status" value="2"/>
</dbReference>
<dbReference type="InterPro" id="IPR028082">
    <property type="entry name" value="Peripla_BP_I"/>
</dbReference>
<dbReference type="InterPro" id="IPR000843">
    <property type="entry name" value="HTH_LacI"/>
</dbReference>
<evidence type="ECO:0000313" key="5">
    <source>
        <dbReference type="EMBL" id="AIQ13994.1"/>
    </source>
</evidence>
<reference evidence="5 6" key="1">
    <citation type="submission" date="2014-08" db="EMBL/GenBank/DDBJ databases">
        <title>Comparative genomics of the Paenibacillus odorifer group.</title>
        <authorList>
            <person name="den Bakker H.C."/>
            <person name="Tsai Y.-C."/>
            <person name="Martin N."/>
            <person name="Korlach J."/>
            <person name="Wiedmann M."/>
        </authorList>
    </citation>
    <scope>NUCLEOTIDE SEQUENCE [LARGE SCALE GENOMIC DNA]</scope>
    <source>
        <strain evidence="5 6">DSM 1735</strain>
    </source>
</reference>
<dbReference type="RefSeq" id="WP_042207787.1">
    <property type="nucleotide sequence ID" value="NZ_CP009288.1"/>
</dbReference>
<dbReference type="OrthoDB" id="3180992at2"/>
<name>A0A089IYI0_PAEDU</name>
<sequence length="331" mass="36937">MKTIIDIARAAGVAKSTVSRYLNGGSVSEETREKIEHIIKQHNYVPNTFAQSLKAKKTSIIGTIVPRLDSFAVSQTLMGIDEELRDRQYQLLISSANQDMNREIEEIYALARQKISGLLLMAAQITEQHLKAIRECRIPVVMIGQQHSLLHSVVHDDFHAGYMMGQHILNKGHRRIAYLGVTEQDIAVGVKRKEGFRKALGEHKDCEVRYYESGFRMNEAVAAAERLLEDWVPTIIVCATDNIALGVMKAAFLKQIPIPSGISVTGFGGYDVTEIIHPALTTVKYNYKRAGKLAAENIISLVNREPVEMVTILNCEIIGRESVDNLQGRII</sequence>
<gene>
    <name evidence="5" type="ORF">PDUR_20295</name>
</gene>
<dbReference type="InterPro" id="IPR046335">
    <property type="entry name" value="LacI/GalR-like_sensor"/>
</dbReference>
<dbReference type="Proteomes" id="UP000029409">
    <property type="component" value="Chromosome"/>
</dbReference>
<dbReference type="eggNOG" id="COG1609">
    <property type="taxonomic scope" value="Bacteria"/>
</dbReference>
<keyword evidence="6" id="KW-1185">Reference proteome</keyword>
<keyword evidence="3" id="KW-0804">Transcription</keyword>
<dbReference type="SUPFAM" id="SSF47413">
    <property type="entry name" value="lambda repressor-like DNA-binding domains"/>
    <property type="match status" value="1"/>
</dbReference>
<dbReference type="SUPFAM" id="SSF53822">
    <property type="entry name" value="Periplasmic binding protein-like I"/>
    <property type="match status" value="1"/>
</dbReference>
<dbReference type="EMBL" id="CP009288">
    <property type="protein sequence ID" value="AIQ13994.1"/>
    <property type="molecule type" value="Genomic_DNA"/>
</dbReference>
<evidence type="ECO:0000313" key="6">
    <source>
        <dbReference type="Proteomes" id="UP000029409"/>
    </source>
</evidence>
<protein>
    <submittedName>
        <fullName evidence="5">LacI family transcriptional regulator</fullName>
    </submittedName>
</protein>
<dbReference type="CDD" id="cd01542">
    <property type="entry name" value="PBP1_TreR-like"/>
    <property type="match status" value="1"/>
</dbReference>
<dbReference type="GO" id="GO:0000976">
    <property type="term" value="F:transcription cis-regulatory region binding"/>
    <property type="evidence" value="ECO:0007669"/>
    <property type="project" value="TreeGrafter"/>
</dbReference>
<dbReference type="PRINTS" id="PR00036">
    <property type="entry name" value="HTHLACI"/>
</dbReference>
<dbReference type="PANTHER" id="PTHR30146:SF154">
    <property type="entry name" value="TRANSCRIPTION REGULATOR, MEMBER OF GALR FAMILY"/>
    <property type="match status" value="1"/>
</dbReference>